<evidence type="ECO:0000313" key="2">
    <source>
        <dbReference type="EMBL" id="BCL20626.1"/>
    </source>
</evidence>
<proteinExistence type="predicted"/>
<sequence length="118" mass="12451">MSVQQSDSFVATSTPHPPQTVGPVLVGESAATTDTLRGGVKHFPRNVVRMEDQRAAAEVGLEGPQSHPRRNDLVARRPLGTPSPVPPTGNRIGADGPQGQDHKQGDAPQRVALLRAVP</sequence>
<dbReference type="KEGG" id="stui:GCM10017668_24690"/>
<evidence type="ECO:0000313" key="3">
    <source>
        <dbReference type="Proteomes" id="UP000516373"/>
    </source>
</evidence>
<feature type="region of interest" description="Disordered" evidence="1">
    <location>
        <begin position="1"/>
        <end position="28"/>
    </location>
</feature>
<name>A0A7G1NG85_9ACTN</name>
<feature type="region of interest" description="Disordered" evidence="1">
    <location>
        <begin position="54"/>
        <end position="118"/>
    </location>
</feature>
<protein>
    <submittedName>
        <fullName evidence="2">Uncharacterized protein</fullName>
    </submittedName>
</protein>
<evidence type="ECO:0000256" key="1">
    <source>
        <dbReference type="SAM" id="MobiDB-lite"/>
    </source>
</evidence>
<accession>A0A7G1NG85</accession>
<reference evidence="2 3" key="1">
    <citation type="journal article" date="2014" name="Int. J. Syst. Evol. Microbiol.">
        <title>Complete genome sequence of Corynebacterium casei LMG S-19264T (=DSM 44701T), isolated from a smear-ripened cheese.</title>
        <authorList>
            <consortium name="US DOE Joint Genome Institute (JGI-PGF)"/>
            <person name="Walter F."/>
            <person name="Albersmeier A."/>
            <person name="Kalinowski J."/>
            <person name="Ruckert C."/>
        </authorList>
    </citation>
    <scope>NUCLEOTIDE SEQUENCE [LARGE SCALE GENOMIC DNA]</scope>
    <source>
        <strain evidence="2 3">JCM 4255</strain>
    </source>
</reference>
<dbReference type="EMBL" id="AP023439">
    <property type="protein sequence ID" value="BCL20626.1"/>
    <property type="molecule type" value="Genomic_DNA"/>
</dbReference>
<gene>
    <name evidence="2" type="ORF">GCM10017668_24690</name>
</gene>
<dbReference type="Proteomes" id="UP000516373">
    <property type="component" value="Chromosome"/>
</dbReference>
<dbReference type="AlphaFoldDB" id="A0A7G1NG85"/>
<organism evidence="2 3">
    <name type="scientific">Streptomyces tuirus</name>
    <dbReference type="NCBI Taxonomy" id="68278"/>
    <lineage>
        <taxon>Bacteria</taxon>
        <taxon>Bacillati</taxon>
        <taxon>Actinomycetota</taxon>
        <taxon>Actinomycetes</taxon>
        <taxon>Kitasatosporales</taxon>
        <taxon>Streptomycetaceae</taxon>
        <taxon>Streptomyces</taxon>
    </lineage>
</organism>
<feature type="compositionally biased region" description="Polar residues" evidence="1">
    <location>
        <begin position="1"/>
        <end position="14"/>
    </location>
</feature>